<protein>
    <submittedName>
        <fullName evidence="1">Uncharacterized protein</fullName>
    </submittedName>
</protein>
<reference evidence="1" key="1">
    <citation type="journal article" date="2021" name="PeerJ">
        <title>Extensive microbial diversity within the chicken gut microbiome revealed by metagenomics and culture.</title>
        <authorList>
            <person name="Gilroy R."/>
            <person name="Ravi A."/>
            <person name="Getino M."/>
            <person name="Pursley I."/>
            <person name="Horton D.L."/>
            <person name="Alikhan N.F."/>
            <person name="Baker D."/>
            <person name="Gharbi K."/>
            <person name="Hall N."/>
            <person name="Watson M."/>
            <person name="Adriaenssens E.M."/>
            <person name="Foster-Nyarko E."/>
            <person name="Jarju S."/>
            <person name="Secka A."/>
            <person name="Antonio M."/>
            <person name="Oren A."/>
            <person name="Chaudhuri R.R."/>
            <person name="La Ragione R."/>
            <person name="Hildebrand F."/>
            <person name="Pallen M.J."/>
        </authorList>
    </citation>
    <scope>NUCLEOTIDE SEQUENCE</scope>
    <source>
        <strain evidence="1">ChiHejej3B27-3195</strain>
    </source>
</reference>
<accession>A0A9D1US77</accession>
<proteinExistence type="predicted"/>
<gene>
    <name evidence="1" type="ORF">H9871_00585</name>
</gene>
<dbReference type="Proteomes" id="UP000824151">
    <property type="component" value="Unassembled WGS sequence"/>
</dbReference>
<organism evidence="1 2">
    <name type="scientific">Candidatus Nesterenkonia stercoripullorum</name>
    <dbReference type="NCBI Taxonomy" id="2838701"/>
    <lineage>
        <taxon>Bacteria</taxon>
        <taxon>Bacillati</taxon>
        <taxon>Actinomycetota</taxon>
        <taxon>Actinomycetes</taxon>
        <taxon>Micrococcales</taxon>
        <taxon>Micrococcaceae</taxon>
        <taxon>Nesterenkonia</taxon>
    </lineage>
</organism>
<sequence length="85" mass="8330">MVIQGGKAGMDLTAVVCEGSTKALGQSAGAALGSGELFLASAGGAREPRRYAGAGRADDVPVRVVESQDLDLITLGAASGVSAEP</sequence>
<dbReference type="AlphaFoldDB" id="A0A9D1US77"/>
<evidence type="ECO:0000313" key="2">
    <source>
        <dbReference type="Proteomes" id="UP000824151"/>
    </source>
</evidence>
<comment type="caution">
    <text evidence="1">The sequence shown here is derived from an EMBL/GenBank/DDBJ whole genome shotgun (WGS) entry which is preliminary data.</text>
</comment>
<reference evidence="1" key="2">
    <citation type="submission" date="2021-04" db="EMBL/GenBank/DDBJ databases">
        <authorList>
            <person name="Gilroy R."/>
        </authorList>
    </citation>
    <scope>NUCLEOTIDE SEQUENCE</scope>
    <source>
        <strain evidence="1">ChiHejej3B27-3195</strain>
    </source>
</reference>
<name>A0A9D1US77_9MICC</name>
<dbReference type="EMBL" id="DXGD01000024">
    <property type="protein sequence ID" value="HIW98620.1"/>
    <property type="molecule type" value="Genomic_DNA"/>
</dbReference>
<evidence type="ECO:0000313" key="1">
    <source>
        <dbReference type="EMBL" id="HIW98620.1"/>
    </source>
</evidence>